<evidence type="ECO:0000313" key="9">
    <source>
        <dbReference type="Proteomes" id="UP000694924"/>
    </source>
</evidence>
<dbReference type="InterPro" id="IPR045090">
    <property type="entry name" value="Pept_M3A_M3B"/>
</dbReference>
<dbReference type="Proteomes" id="UP000694924">
    <property type="component" value="Unplaced"/>
</dbReference>
<gene>
    <name evidence="10" type="primary">LOC107070251</name>
</gene>
<evidence type="ECO:0000256" key="1">
    <source>
        <dbReference type="ARBA" id="ARBA00006040"/>
    </source>
</evidence>
<evidence type="ECO:0000256" key="6">
    <source>
        <dbReference type="ARBA" id="ARBA00023049"/>
    </source>
</evidence>
<evidence type="ECO:0000259" key="8">
    <source>
        <dbReference type="Pfam" id="PF01432"/>
    </source>
</evidence>
<dbReference type="Gene3D" id="3.40.390.10">
    <property type="entry name" value="Collagenase (Catalytic Domain)"/>
    <property type="match status" value="1"/>
</dbReference>
<dbReference type="PANTHER" id="PTHR11804">
    <property type="entry name" value="PROTEASE M3 THIMET OLIGOPEPTIDASE-RELATED"/>
    <property type="match status" value="1"/>
</dbReference>
<comment type="similarity">
    <text evidence="1 7">Belongs to the peptidase M3 family.</text>
</comment>
<keyword evidence="3 7" id="KW-0479">Metal-binding</keyword>
<dbReference type="InterPro" id="IPR024079">
    <property type="entry name" value="MetalloPept_cat_dom_sf"/>
</dbReference>
<dbReference type="RefSeq" id="XP_015183761.1">
    <property type="nucleotide sequence ID" value="XM_015328275.1"/>
</dbReference>
<feature type="domain" description="Peptidase M3A/M3B catalytic" evidence="8">
    <location>
        <begin position="264"/>
        <end position="718"/>
    </location>
</feature>
<dbReference type="Gene3D" id="1.10.1370.10">
    <property type="entry name" value="Neurolysin, domain 3"/>
    <property type="match status" value="1"/>
</dbReference>
<organism evidence="9 10">
    <name type="scientific">Polistes dominula</name>
    <name type="common">European paper wasp</name>
    <name type="synonym">Vespa dominula</name>
    <dbReference type="NCBI Taxonomy" id="743375"/>
    <lineage>
        <taxon>Eukaryota</taxon>
        <taxon>Metazoa</taxon>
        <taxon>Ecdysozoa</taxon>
        <taxon>Arthropoda</taxon>
        <taxon>Hexapoda</taxon>
        <taxon>Insecta</taxon>
        <taxon>Pterygota</taxon>
        <taxon>Neoptera</taxon>
        <taxon>Endopterygota</taxon>
        <taxon>Hymenoptera</taxon>
        <taxon>Apocrita</taxon>
        <taxon>Aculeata</taxon>
        <taxon>Vespoidea</taxon>
        <taxon>Vespidae</taxon>
        <taxon>Polistinae</taxon>
        <taxon>Polistini</taxon>
        <taxon>Polistes</taxon>
    </lineage>
</organism>
<reference evidence="10" key="1">
    <citation type="submission" date="2025-08" db="UniProtKB">
        <authorList>
            <consortium name="RefSeq"/>
        </authorList>
    </citation>
    <scope>IDENTIFICATION</scope>
    <source>
        <tissue evidence="10">Whole body</tissue>
    </source>
</reference>
<dbReference type="Pfam" id="PF01432">
    <property type="entry name" value="Peptidase_M3"/>
    <property type="match status" value="1"/>
</dbReference>
<protein>
    <submittedName>
        <fullName evidence="10">Probable cytosolic oligopeptidase A</fullName>
    </submittedName>
</protein>
<dbReference type="InterPro" id="IPR001567">
    <property type="entry name" value="Pept_M3A_M3B_dom"/>
</dbReference>
<dbReference type="InterPro" id="IPR024077">
    <property type="entry name" value="Neurolysin/TOP_dom2"/>
</dbReference>
<evidence type="ECO:0000313" key="10">
    <source>
        <dbReference type="RefSeq" id="XP_015183761.1"/>
    </source>
</evidence>
<evidence type="ECO:0000256" key="4">
    <source>
        <dbReference type="ARBA" id="ARBA00022801"/>
    </source>
</evidence>
<keyword evidence="5 7" id="KW-0862">Zinc</keyword>
<dbReference type="SUPFAM" id="SSF55486">
    <property type="entry name" value="Metalloproteases ('zincins'), catalytic domain"/>
    <property type="match status" value="1"/>
</dbReference>
<dbReference type="Gene3D" id="1.10.1370.40">
    <property type="match status" value="1"/>
</dbReference>
<name>A0ABM1IU74_POLDO</name>
<accession>A0ABM1IU74</accession>
<evidence type="ECO:0000256" key="5">
    <source>
        <dbReference type="ARBA" id="ARBA00022833"/>
    </source>
</evidence>
<comment type="cofactor">
    <cofactor evidence="7">
        <name>Zn(2+)</name>
        <dbReference type="ChEBI" id="CHEBI:29105"/>
    </cofactor>
    <text evidence="7">Binds 1 zinc ion.</text>
</comment>
<sequence length="723" mass="85031">MVLSFCVKRFILSKSNILKIPKRNGYIVLLPEIGEECVQQNLLKENKTPEFNNITIEKCIAAIQKQVVECDNKIQKIEKEIQDNKDVNVFNDILLPLEETYVPLGITFGIAQTLYYGNQTLIPTKSFTNINLRTMKAMENKFSSLPIYEACKRIKDNENIQLTSQQERILDKYIIEGKLNGLEFSEKKREWLKNCYNILYQQEMEFTKRYEGATKKYVHVMKDENDVKDFSNELLEATAANPAEPHVGPWTITAEPHILKLFLECCSSRTLRWKLWRINATLLSPLDDKIFHTGHILKEIYSMRKQQAALFKYKSYSHMNMITKMNNNLDEVYNTFDILLDSARNAQILELETLNKFAKEKGLTDSLKPWDILYWNKQFQDSLYEFKKESLKDYFPLPKVLNGLFDLLKVNFALEVVENKNVDIWHKDVSFYDIFNTNISSTEPIASFYLDPYVRGDEKSTNQNLGYVIVIKSRSKCLDTKPMCSLIFNFQRPKDGKPSLLSLENVRVLFQKFGHALHHMTSTTDYADISGLSYVEWDIAYIYDFFLENWLYEPSTLQMISEHHETKDTLPVEAIEVIQNSRLQLAGYNLCTELFFARFDLEVYSSTDSWREIMERLWKEHFIIPMEINDPYIYSFRPMFSTCLSTSYYSRLWSQMIAADIYRAFQEIPIEDKINYEEVCKRFQDTFLSLNSTCSISEIFRRFRGRDPNPRALLKNLKLYKTE</sequence>
<keyword evidence="4 7" id="KW-0378">Hydrolase</keyword>
<evidence type="ECO:0000256" key="2">
    <source>
        <dbReference type="ARBA" id="ARBA00022670"/>
    </source>
</evidence>
<evidence type="ECO:0000256" key="7">
    <source>
        <dbReference type="RuleBase" id="RU003435"/>
    </source>
</evidence>
<keyword evidence="2 7" id="KW-0645">Protease</keyword>
<keyword evidence="6 7" id="KW-0482">Metalloprotease</keyword>
<dbReference type="GeneID" id="107070251"/>
<keyword evidence="9" id="KW-1185">Reference proteome</keyword>
<proteinExistence type="inferred from homology"/>
<evidence type="ECO:0000256" key="3">
    <source>
        <dbReference type="ARBA" id="ARBA00022723"/>
    </source>
</evidence>
<dbReference type="PANTHER" id="PTHR11804:SF83">
    <property type="entry name" value="LD37516P"/>
    <property type="match status" value="1"/>
</dbReference>